<evidence type="ECO:0000313" key="2">
    <source>
        <dbReference type="EMBL" id="TDK26324.1"/>
    </source>
</evidence>
<dbReference type="PIRSF" id="PIRSF009471">
    <property type="entry name" value="UCP009471"/>
    <property type="match status" value="1"/>
</dbReference>
<dbReference type="PANTHER" id="PTHR36509">
    <property type="entry name" value="BLL3101 PROTEIN"/>
    <property type="match status" value="1"/>
</dbReference>
<dbReference type="Gene3D" id="2.60.120.600">
    <property type="entry name" value="Domain of unknown function DUF1214, C-terminal domain"/>
    <property type="match status" value="1"/>
</dbReference>
<protein>
    <submittedName>
        <fullName evidence="2">DUF1214 domain-containing protein</fullName>
    </submittedName>
</protein>
<feature type="domain" description="DUF1214" evidence="1">
    <location>
        <begin position="105"/>
        <end position="205"/>
    </location>
</feature>
<dbReference type="PANTHER" id="PTHR36509:SF2">
    <property type="entry name" value="BLL3101 PROTEIN"/>
    <property type="match status" value="1"/>
</dbReference>
<dbReference type="Proteomes" id="UP000294796">
    <property type="component" value="Unassembled WGS sequence"/>
</dbReference>
<dbReference type="OrthoDB" id="9777345at2"/>
<dbReference type="InterPro" id="IPR010621">
    <property type="entry name" value="DUF1214"/>
</dbReference>
<organism evidence="2 3">
    <name type="scientific">Luteimonas aestuarii</name>
    <dbReference type="NCBI Taxonomy" id="453837"/>
    <lineage>
        <taxon>Bacteria</taxon>
        <taxon>Pseudomonadati</taxon>
        <taxon>Pseudomonadota</taxon>
        <taxon>Gammaproteobacteria</taxon>
        <taxon>Lysobacterales</taxon>
        <taxon>Lysobacteraceae</taxon>
        <taxon>Luteimonas</taxon>
    </lineage>
</organism>
<dbReference type="Pfam" id="PF06742">
    <property type="entry name" value="DUF1214"/>
    <property type="match status" value="1"/>
</dbReference>
<gene>
    <name evidence="2" type="ORF">E2F46_06990</name>
</gene>
<reference evidence="2 3" key="1">
    <citation type="submission" date="2019-03" db="EMBL/GenBank/DDBJ databases">
        <title>Luteimonas zhaokaii sp.nov., isolated from the rectal contents of Plateau pika in Yushu, Qinghai Province, China.</title>
        <authorList>
            <person name="Zhang G."/>
        </authorList>
    </citation>
    <scope>NUCLEOTIDE SEQUENCE [LARGE SCALE GENOMIC DNA]</scope>
    <source>
        <strain evidence="2 3">B9</strain>
    </source>
</reference>
<dbReference type="InterPro" id="IPR037049">
    <property type="entry name" value="DUF1214_C_sf"/>
</dbReference>
<dbReference type="SUPFAM" id="SSF160935">
    <property type="entry name" value="VPA0735-like"/>
    <property type="match status" value="1"/>
</dbReference>
<comment type="caution">
    <text evidence="2">The sequence shown here is derived from an EMBL/GenBank/DDBJ whole genome shotgun (WGS) entry which is preliminary data.</text>
</comment>
<accession>A0A4R5TYK3</accession>
<evidence type="ECO:0000259" key="1">
    <source>
        <dbReference type="Pfam" id="PF06742"/>
    </source>
</evidence>
<name>A0A4R5TYK3_9GAMM</name>
<evidence type="ECO:0000313" key="3">
    <source>
        <dbReference type="Proteomes" id="UP000294796"/>
    </source>
</evidence>
<sequence>MPSRRQVATTGIPACRAPGESISASASDVAGAPRWLHAWPWALAVAIGIAGGLASARWATGESAIERVPTNPSWAIDRLAGAEAADLHTRARIARVGLLALSRDEATYYIADRDAAGHRLREDCAYLLAGGDLPGRWWSLTVYADDRFLARNDDDAHSLGAAGLPRGGDGTWRIRLAPSREGNGPWLSTMGSRAPTLALRVYRPDAALLADPLRIALPRIERESCAGEGKR</sequence>
<dbReference type="AlphaFoldDB" id="A0A4R5TYK3"/>
<proteinExistence type="predicted"/>
<keyword evidence="3" id="KW-1185">Reference proteome</keyword>
<dbReference type="EMBL" id="SMTF01000003">
    <property type="protein sequence ID" value="TDK26324.1"/>
    <property type="molecule type" value="Genomic_DNA"/>
</dbReference>
<dbReference type="InterPro" id="IPR012038">
    <property type="entry name" value="UCP009471"/>
</dbReference>